<organism evidence="8 9">
    <name type="scientific">Microvirga terrestris</name>
    <dbReference type="NCBI Taxonomy" id="2791024"/>
    <lineage>
        <taxon>Bacteria</taxon>
        <taxon>Pseudomonadati</taxon>
        <taxon>Pseudomonadota</taxon>
        <taxon>Alphaproteobacteria</taxon>
        <taxon>Hyphomicrobiales</taxon>
        <taxon>Methylobacteriaceae</taxon>
        <taxon>Microvirga</taxon>
    </lineage>
</organism>
<feature type="binding site" evidence="5">
    <location>
        <begin position="89"/>
        <end position="96"/>
    </location>
    <ligand>
        <name>substrate</name>
    </ligand>
</feature>
<comment type="function">
    <text evidence="4 5 6">Catalyzes the transfer of endogenously produced octanoic acid from octanoyl-acyl-carrier-protein onto the lipoyl domains of lipoate-dependent enzymes. Lipoyl-ACP can also act as a substrate although octanoyl-ACP is likely to be the physiological substrate.</text>
</comment>
<keyword evidence="3 5" id="KW-0012">Acyltransferase</keyword>
<dbReference type="HAMAP" id="MF_00013">
    <property type="entry name" value="LipB"/>
    <property type="match status" value="1"/>
</dbReference>
<dbReference type="InterPro" id="IPR020605">
    <property type="entry name" value="Octanoyltransferase_CS"/>
</dbReference>
<sequence length="245" mass="27005">MVSNLRDSLAIQFYAETGSEPVEWAITDSVVGYEEAVAFMEARAEAIAAGQACEMVWLLEHPPLYTAGTSSDAADLVDPDRFPVHQTGRGGQYTYHGPGQRVAYVMLDLKRRAPDLRRYVAALEAWIIATLDGFNVRGERREDRVGVWVRRPDKGEHTEDKIAAIGIRVRRWVTFHGISLNVEPDLSHFSGIVPCGVTEHGVTSLVDLGIPVTLPDVDAVMRTAFEGIFGPTMRVEAPLLPRHAA</sequence>
<dbReference type="Proteomes" id="UP000611708">
    <property type="component" value="Unassembled WGS sequence"/>
</dbReference>
<feature type="active site" description="Acyl-thioester intermediate" evidence="5">
    <location>
        <position position="195"/>
    </location>
</feature>
<feature type="site" description="Lowers pKa of active site Cys" evidence="5">
    <location>
        <position position="161"/>
    </location>
</feature>
<dbReference type="PROSITE" id="PS01313">
    <property type="entry name" value="LIPB"/>
    <property type="match status" value="1"/>
</dbReference>
<dbReference type="InterPro" id="IPR004143">
    <property type="entry name" value="BPL_LPL_catalytic"/>
</dbReference>
<comment type="catalytic activity">
    <reaction evidence="5 6">
        <text>octanoyl-[ACP] + L-lysyl-[protein] = N(6)-octanoyl-L-lysyl-[protein] + holo-[ACP] + H(+)</text>
        <dbReference type="Rhea" id="RHEA:17665"/>
        <dbReference type="Rhea" id="RHEA-COMP:9636"/>
        <dbReference type="Rhea" id="RHEA-COMP:9685"/>
        <dbReference type="Rhea" id="RHEA-COMP:9752"/>
        <dbReference type="Rhea" id="RHEA-COMP:9928"/>
        <dbReference type="ChEBI" id="CHEBI:15378"/>
        <dbReference type="ChEBI" id="CHEBI:29969"/>
        <dbReference type="ChEBI" id="CHEBI:64479"/>
        <dbReference type="ChEBI" id="CHEBI:78463"/>
        <dbReference type="ChEBI" id="CHEBI:78809"/>
        <dbReference type="EC" id="2.3.1.181"/>
    </reaction>
</comment>
<evidence type="ECO:0000256" key="5">
    <source>
        <dbReference type="HAMAP-Rule" id="MF_00013"/>
    </source>
</evidence>
<proteinExistence type="inferred from homology"/>
<dbReference type="EMBL" id="JADQDN010000012">
    <property type="protein sequence ID" value="MBF9197868.1"/>
    <property type="molecule type" value="Genomic_DNA"/>
</dbReference>
<feature type="binding site" evidence="5">
    <location>
        <begin position="177"/>
        <end position="179"/>
    </location>
    <ligand>
        <name>substrate</name>
    </ligand>
</feature>
<dbReference type="CDD" id="cd16444">
    <property type="entry name" value="LipB"/>
    <property type="match status" value="1"/>
</dbReference>
<dbReference type="InterPro" id="IPR000544">
    <property type="entry name" value="Octanoyltransferase"/>
</dbReference>
<evidence type="ECO:0000259" key="7">
    <source>
        <dbReference type="PROSITE" id="PS51733"/>
    </source>
</evidence>
<evidence type="ECO:0000313" key="8">
    <source>
        <dbReference type="EMBL" id="MBF9197868.1"/>
    </source>
</evidence>
<keyword evidence="2 5" id="KW-0808">Transferase</keyword>
<dbReference type="GO" id="GO:0016740">
    <property type="term" value="F:transferase activity"/>
    <property type="evidence" value="ECO:0007669"/>
    <property type="project" value="UniProtKB-KW"/>
</dbReference>
<evidence type="ECO:0000256" key="6">
    <source>
        <dbReference type="PIRNR" id="PIRNR016262"/>
    </source>
</evidence>
<keyword evidence="9" id="KW-1185">Reference proteome</keyword>
<comment type="caution">
    <text evidence="8">The sequence shown here is derived from an EMBL/GenBank/DDBJ whole genome shotgun (WGS) entry which is preliminary data.</text>
</comment>
<dbReference type="NCBIfam" id="TIGR00214">
    <property type="entry name" value="lipB"/>
    <property type="match status" value="1"/>
</dbReference>
<keyword evidence="5" id="KW-0963">Cytoplasm</keyword>
<dbReference type="NCBIfam" id="NF010921">
    <property type="entry name" value="PRK14341.1"/>
    <property type="match status" value="1"/>
</dbReference>
<evidence type="ECO:0000256" key="1">
    <source>
        <dbReference type="ARBA" id="ARBA00004821"/>
    </source>
</evidence>
<dbReference type="EC" id="2.3.1.181" evidence="5 6"/>
<dbReference type="Gene3D" id="3.30.930.10">
    <property type="entry name" value="Bira Bifunctional Protein, Domain 2"/>
    <property type="match status" value="1"/>
</dbReference>
<evidence type="ECO:0000256" key="3">
    <source>
        <dbReference type="ARBA" id="ARBA00023315"/>
    </source>
</evidence>
<protein>
    <recommendedName>
        <fullName evidence="5 6">Octanoyltransferase</fullName>
        <ecNumber evidence="5 6">2.3.1.181</ecNumber>
    </recommendedName>
    <alternativeName>
        <fullName evidence="5">Lipoate-protein ligase B</fullName>
    </alternativeName>
    <alternativeName>
        <fullName evidence="5">Lipoyl/octanoyl transferase</fullName>
    </alternativeName>
    <alternativeName>
        <fullName evidence="5">Octanoyl-[acyl-carrier-protein]-protein N-octanoyltransferase</fullName>
    </alternativeName>
</protein>
<reference evidence="8 9" key="1">
    <citation type="submission" date="2020-11" db="EMBL/GenBank/DDBJ databases">
        <authorList>
            <person name="Kim M.K."/>
        </authorList>
    </citation>
    <scope>NUCLEOTIDE SEQUENCE [LARGE SCALE GENOMIC DNA]</scope>
    <source>
        <strain evidence="8 9">BT290</strain>
    </source>
</reference>
<evidence type="ECO:0000313" key="9">
    <source>
        <dbReference type="Proteomes" id="UP000611708"/>
    </source>
</evidence>
<dbReference type="NCBIfam" id="NF010925">
    <property type="entry name" value="PRK14345.1"/>
    <property type="match status" value="1"/>
</dbReference>
<comment type="miscellaneous">
    <text evidence="5">In the reaction, the free carboxyl group of octanoic acid is attached via an amide linkage to the epsilon-amino group of a specific lysine residue of lipoyl domains of lipoate-dependent enzymes.</text>
</comment>
<gene>
    <name evidence="5 8" type="primary">lipB</name>
    <name evidence="8" type="ORF">I2H36_17665</name>
</gene>
<dbReference type="PANTHER" id="PTHR10993">
    <property type="entry name" value="OCTANOYLTRANSFERASE"/>
    <property type="match status" value="1"/>
</dbReference>
<feature type="domain" description="BPL/LPL catalytic" evidence="7">
    <location>
        <begin position="50"/>
        <end position="233"/>
    </location>
</feature>
<dbReference type="InterPro" id="IPR045864">
    <property type="entry name" value="aa-tRNA-synth_II/BPL/LPL"/>
</dbReference>
<dbReference type="PROSITE" id="PS51733">
    <property type="entry name" value="BPL_LPL_CATALYTIC"/>
    <property type="match status" value="1"/>
</dbReference>
<comment type="subcellular location">
    <subcellularLocation>
        <location evidence="5">Cytoplasm</location>
    </subcellularLocation>
</comment>
<dbReference type="PIRSF" id="PIRSF016262">
    <property type="entry name" value="LPLase"/>
    <property type="match status" value="1"/>
</dbReference>
<accession>A0ABS0HWK8</accession>
<name>A0ABS0HWK8_9HYPH</name>
<dbReference type="PANTHER" id="PTHR10993:SF7">
    <property type="entry name" value="LIPOYLTRANSFERASE 2, MITOCHONDRIAL-RELATED"/>
    <property type="match status" value="1"/>
</dbReference>
<dbReference type="Pfam" id="PF21948">
    <property type="entry name" value="LplA-B_cat"/>
    <property type="match status" value="1"/>
</dbReference>
<evidence type="ECO:0000256" key="2">
    <source>
        <dbReference type="ARBA" id="ARBA00022679"/>
    </source>
</evidence>
<comment type="pathway">
    <text evidence="1 5 6">Protein modification; protein lipoylation via endogenous pathway; protein N(6)-(lipoyl)lysine from octanoyl-[acyl-carrier-protein]: step 1/2.</text>
</comment>
<feature type="binding site" evidence="5">
    <location>
        <begin position="164"/>
        <end position="166"/>
    </location>
    <ligand>
        <name>substrate</name>
    </ligand>
</feature>
<comment type="similarity">
    <text evidence="5 6">Belongs to the LipB family.</text>
</comment>
<dbReference type="SUPFAM" id="SSF55681">
    <property type="entry name" value="Class II aaRS and biotin synthetases"/>
    <property type="match status" value="1"/>
</dbReference>
<evidence type="ECO:0000256" key="4">
    <source>
        <dbReference type="ARBA" id="ARBA00024732"/>
    </source>
</evidence>